<reference evidence="7 8" key="1">
    <citation type="journal article" date="2018" name="ISME J.">
        <title>A methanotrophic archaeon couples anaerobic oxidation of methane to Fe(III) reduction.</title>
        <authorList>
            <person name="Cai C."/>
            <person name="Leu A.O."/>
            <person name="Xie G.J."/>
            <person name="Guo J."/>
            <person name="Feng Y."/>
            <person name="Zhao J.X."/>
            <person name="Tyson G.W."/>
            <person name="Yuan Z."/>
            <person name="Hu S."/>
        </authorList>
    </citation>
    <scope>NUCLEOTIDE SEQUENCE [LARGE SCALE GENOMIC DNA]</scope>
    <source>
        <strain evidence="7">FeB_12</strain>
    </source>
</reference>
<dbReference type="SUPFAM" id="SSF55103">
    <property type="entry name" value="FAD-linked oxidases, C-terminal domain"/>
    <property type="match status" value="1"/>
</dbReference>
<dbReference type="Pfam" id="PF08031">
    <property type="entry name" value="BBE"/>
    <property type="match status" value="1"/>
</dbReference>
<dbReference type="Gene3D" id="3.30.43.10">
    <property type="entry name" value="Uridine Diphospho-n-acetylenolpyruvylglucosamine Reductase, domain 2"/>
    <property type="match status" value="1"/>
</dbReference>
<organism evidence="7 8">
    <name type="scientific">candidate division GN15 bacterium</name>
    <dbReference type="NCBI Taxonomy" id="2072418"/>
    <lineage>
        <taxon>Bacteria</taxon>
        <taxon>candidate division GN15</taxon>
    </lineage>
</organism>
<dbReference type="PANTHER" id="PTHR42973">
    <property type="entry name" value="BINDING OXIDOREDUCTASE, PUTATIVE (AFU_ORTHOLOGUE AFUA_1G17690)-RELATED"/>
    <property type="match status" value="1"/>
</dbReference>
<dbReference type="InterPro" id="IPR036318">
    <property type="entry name" value="FAD-bd_PCMH-like_sf"/>
</dbReference>
<evidence type="ECO:0000256" key="2">
    <source>
        <dbReference type="ARBA" id="ARBA00005466"/>
    </source>
</evidence>
<dbReference type="Gene3D" id="3.30.465.10">
    <property type="match status" value="1"/>
</dbReference>
<dbReference type="GO" id="GO:0016491">
    <property type="term" value="F:oxidoreductase activity"/>
    <property type="evidence" value="ECO:0007669"/>
    <property type="project" value="UniProtKB-KW"/>
</dbReference>
<sequence>MPTTHVARMDEGTVAIDSAVLDNLRSGLRGTVLLPGDHGYDKARTVWNAMIDRRPTLVIQCAGVSDIQRAVNFARTNNLLLSVKGAGHNIAGSAVCDGGLLIDLSGMRSVRIDPIARVAHVEPGATLGDFDTEAQVFGLATPLGINSTTGVAGLTLGAGFGWLSRKHGMTIDNLRAVDVITADGKFVHANKSENADLFWAIRGGGGNFGIVSRFEFQLHALGPDVLSGLVVYPLSEAASALKQYRQYAKHLSEDTTVWAVLRKAPPLPFLPPGAHGMPIIAFALFHAGNPDSGQKAIEPVRHFGTPLGEHIGVQPYRMWQQAFDPLLTPGARNYWKSHNFTDLSDGAIDTVINYVEKLPSPQCEIFFGLIGGATMRPAADATAYSSRDTLYVCNVHGRWESPSDDHKCTEWARAYFRDTAKYASGSVYVNFLTDDERERVTAAYGPNYHRLMEIKSKYDPHNLFRMNQNIRPK</sequence>
<dbReference type="InterPro" id="IPR016166">
    <property type="entry name" value="FAD-bd_PCMH"/>
</dbReference>
<keyword evidence="5" id="KW-0560">Oxidoreductase</keyword>
<dbReference type="SUPFAM" id="SSF56176">
    <property type="entry name" value="FAD-binding/transporter-associated domain-like"/>
    <property type="match status" value="1"/>
</dbReference>
<dbReference type="Gene3D" id="3.40.462.20">
    <property type="match status" value="1"/>
</dbReference>
<dbReference type="InterPro" id="IPR006094">
    <property type="entry name" value="Oxid_FAD_bind_N"/>
</dbReference>
<evidence type="ECO:0000256" key="4">
    <source>
        <dbReference type="ARBA" id="ARBA00022827"/>
    </source>
</evidence>
<evidence type="ECO:0000313" key="7">
    <source>
        <dbReference type="EMBL" id="PWB74483.1"/>
    </source>
</evidence>
<evidence type="ECO:0000256" key="3">
    <source>
        <dbReference type="ARBA" id="ARBA00022630"/>
    </source>
</evidence>
<dbReference type="InterPro" id="IPR016164">
    <property type="entry name" value="FAD-linked_Oxase-like_C"/>
</dbReference>
<accession>A0A855X3F4</accession>
<keyword evidence="4" id="KW-0274">FAD</keyword>
<evidence type="ECO:0000256" key="1">
    <source>
        <dbReference type="ARBA" id="ARBA00001974"/>
    </source>
</evidence>
<evidence type="ECO:0000259" key="6">
    <source>
        <dbReference type="PROSITE" id="PS51387"/>
    </source>
</evidence>
<comment type="caution">
    <text evidence="7">The sequence shown here is derived from an EMBL/GenBank/DDBJ whole genome shotgun (WGS) entry which is preliminary data.</text>
</comment>
<proteinExistence type="inferred from homology"/>
<dbReference type="InterPro" id="IPR016169">
    <property type="entry name" value="FAD-bd_PCMH_sub2"/>
</dbReference>
<dbReference type="PANTHER" id="PTHR42973:SF39">
    <property type="entry name" value="FAD-BINDING PCMH-TYPE DOMAIN-CONTAINING PROTEIN"/>
    <property type="match status" value="1"/>
</dbReference>
<gene>
    <name evidence="7" type="ORF">C3F09_03890</name>
</gene>
<evidence type="ECO:0000256" key="5">
    <source>
        <dbReference type="ARBA" id="ARBA00023002"/>
    </source>
</evidence>
<evidence type="ECO:0000313" key="8">
    <source>
        <dbReference type="Proteomes" id="UP000250918"/>
    </source>
</evidence>
<dbReference type="AlphaFoldDB" id="A0A855X3F4"/>
<dbReference type="GO" id="GO:0071949">
    <property type="term" value="F:FAD binding"/>
    <property type="evidence" value="ECO:0007669"/>
    <property type="project" value="InterPro"/>
</dbReference>
<comment type="cofactor">
    <cofactor evidence="1">
        <name>FAD</name>
        <dbReference type="ChEBI" id="CHEBI:57692"/>
    </cofactor>
</comment>
<keyword evidence="3" id="KW-0285">Flavoprotein</keyword>
<dbReference type="InterPro" id="IPR016167">
    <property type="entry name" value="FAD-bd_PCMH_sub1"/>
</dbReference>
<protein>
    <submittedName>
        <fullName evidence="7">FAD-linked oxidase</fullName>
    </submittedName>
</protein>
<comment type="similarity">
    <text evidence="2">Belongs to the oxygen-dependent FAD-linked oxidoreductase family.</text>
</comment>
<feature type="domain" description="FAD-binding PCMH-type" evidence="6">
    <location>
        <begin position="51"/>
        <end position="221"/>
    </location>
</feature>
<dbReference type="InterPro" id="IPR012951">
    <property type="entry name" value="BBE"/>
</dbReference>
<name>A0A855X3F4_9BACT</name>
<dbReference type="PROSITE" id="PS51387">
    <property type="entry name" value="FAD_PCMH"/>
    <property type="match status" value="1"/>
</dbReference>
<dbReference type="EMBL" id="PQAP01000031">
    <property type="protein sequence ID" value="PWB74483.1"/>
    <property type="molecule type" value="Genomic_DNA"/>
</dbReference>
<dbReference type="Pfam" id="PF01565">
    <property type="entry name" value="FAD_binding_4"/>
    <property type="match status" value="1"/>
</dbReference>
<dbReference type="Proteomes" id="UP000250918">
    <property type="component" value="Unassembled WGS sequence"/>
</dbReference>
<dbReference type="InterPro" id="IPR050416">
    <property type="entry name" value="FAD-linked_Oxidoreductase"/>
</dbReference>